<dbReference type="RefSeq" id="WP_344926673.1">
    <property type="nucleotide sequence ID" value="NZ_BAABCW010000006.1"/>
</dbReference>
<keyword evidence="2" id="KW-0067">ATP-binding</keyword>
<dbReference type="Pfam" id="PF13521">
    <property type="entry name" value="AAA_28"/>
    <property type="match status" value="1"/>
</dbReference>
<dbReference type="GO" id="GO:0005524">
    <property type="term" value="F:ATP binding"/>
    <property type="evidence" value="ECO:0007669"/>
    <property type="project" value="UniProtKB-KW"/>
</dbReference>
<evidence type="ECO:0000313" key="2">
    <source>
        <dbReference type="EMBL" id="GAA3508110.1"/>
    </source>
</evidence>
<dbReference type="EMBL" id="BAABCW010000006">
    <property type="protein sequence ID" value="GAA3508110.1"/>
    <property type="molecule type" value="Genomic_DNA"/>
</dbReference>
<organism evidence="2 3">
    <name type="scientific">Aquimarina addita</name>
    <dbReference type="NCBI Taxonomy" id="870485"/>
    <lineage>
        <taxon>Bacteria</taxon>
        <taxon>Pseudomonadati</taxon>
        <taxon>Bacteroidota</taxon>
        <taxon>Flavobacteriia</taxon>
        <taxon>Flavobacteriales</taxon>
        <taxon>Flavobacteriaceae</taxon>
        <taxon>Aquimarina</taxon>
    </lineage>
</organism>
<dbReference type="SUPFAM" id="SSF52540">
    <property type="entry name" value="P-loop containing nucleoside triphosphate hydrolases"/>
    <property type="match status" value="1"/>
</dbReference>
<evidence type="ECO:0000313" key="3">
    <source>
        <dbReference type="Proteomes" id="UP001500459"/>
    </source>
</evidence>
<sequence length="184" mass="21272">MAKQKIIITGGPSTGKTAIINNLEASGYFCFNEFIRSITREAIENDASINFVSNPIASVTDPHQFNLQLLTGRIQQYLDAIKFDKDIVFFDRGIPDVLAYMDLFNQTYDETFIKACNDHRYDTIFLLPPWKEIFVSDNERQESFEEAEQVYHHLSSTYTKLGYNCIEVPFETIENRTKFILSNL</sequence>
<accession>A0ABP6UH63</accession>
<dbReference type="InterPro" id="IPR038727">
    <property type="entry name" value="NadR/Ttd14_AAA_dom"/>
</dbReference>
<keyword evidence="3" id="KW-1185">Reference proteome</keyword>
<protein>
    <submittedName>
        <fullName evidence="2">ATP-binding protein</fullName>
    </submittedName>
</protein>
<proteinExistence type="predicted"/>
<gene>
    <name evidence="2" type="ORF">GCM10022393_18240</name>
</gene>
<dbReference type="InterPro" id="IPR027417">
    <property type="entry name" value="P-loop_NTPase"/>
</dbReference>
<name>A0ABP6UH63_9FLAO</name>
<keyword evidence="2" id="KW-0547">Nucleotide-binding</keyword>
<dbReference type="Proteomes" id="UP001500459">
    <property type="component" value="Unassembled WGS sequence"/>
</dbReference>
<comment type="caution">
    <text evidence="2">The sequence shown here is derived from an EMBL/GenBank/DDBJ whole genome shotgun (WGS) entry which is preliminary data.</text>
</comment>
<feature type="domain" description="NadR/Ttd14 AAA" evidence="1">
    <location>
        <begin position="5"/>
        <end position="176"/>
    </location>
</feature>
<dbReference type="Gene3D" id="3.40.50.300">
    <property type="entry name" value="P-loop containing nucleotide triphosphate hydrolases"/>
    <property type="match status" value="1"/>
</dbReference>
<reference evidence="3" key="1">
    <citation type="journal article" date="2019" name="Int. J. Syst. Evol. Microbiol.">
        <title>The Global Catalogue of Microorganisms (GCM) 10K type strain sequencing project: providing services to taxonomists for standard genome sequencing and annotation.</title>
        <authorList>
            <consortium name="The Broad Institute Genomics Platform"/>
            <consortium name="The Broad Institute Genome Sequencing Center for Infectious Disease"/>
            <person name="Wu L."/>
            <person name="Ma J."/>
        </authorList>
    </citation>
    <scope>NUCLEOTIDE SEQUENCE [LARGE SCALE GENOMIC DNA]</scope>
    <source>
        <strain evidence="3">JCM 17106</strain>
    </source>
</reference>
<evidence type="ECO:0000259" key="1">
    <source>
        <dbReference type="Pfam" id="PF13521"/>
    </source>
</evidence>